<name>A0ABP9GX58_9ACTN</name>
<keyword evidence="1" id="KW-0472">Membrane</keyword>
<evidence type="ECO:0000313" key="3">
    <source>
        <dbReference type="Proteomes" id="UP001499993"/>
    </source>
</evidence>
<keyword evidence="1" id="KW-1133">Transmembrane helix</keyword>
<gene>
    <name evidence="2" type="ORF">GCM10023224_46930</name>
</gene>
<accession>A0ABP9GX58</accession>
<proteinExistence type="predicted"/>
<keyword evidence="3" id="KW-1185">Reference proteome</keyword>
<keyword evidence="1" id="KW-0812">Transmembrane</keyword>
<dbReference type="RefSeq" id="WP_344148099.1">
    <property type="nucleotide sequence ID" value="NZ_BAABIK010000037.1"/>
</dbReference>
<comment type="caution">
    <text evidence="2">The sequence shown here is derived from an EMBL/GenBank/DDBJ whole genome shotgun (WGS) entry which is preliminary data.</text>
</comment>
<reference evidence="3" key="1">
    <citation type="journal article" date="2019" name="Int. J. Syst. Evol. Microbiol.">
        <title>The Global Catalogue of Microorganisms (GCM) 10K type strain sequencing project: providing services to taxonomists for standard genome sequencing and annotation.</title>
        <authorList>
            <consortium name="The Broad Institute Genomics Platform"/>
            <consortium name="The Broad Institute Genome Sequencing Center for Infectious Disease"/>
            <person name="Wu L."/>
            <person name="Ma J."/>
        </authorList>
    </citation>
    <scope>NUCLEOTIDE SEQUENCE [LARGE SCALE GENOMIC DNA]</scope>
    <source>
        <strain evidence="3">JCM 18123</strain>
    </source>
</reference>
<dbReference type="EMBL" id="BAABIK010000037">
    <property type="protein sequence ID" value="GAA4955881.1"/>
    <property type="molecule type" value="Genomic_DNA"/>
</dbReference>
<evidence type="ECO:0000256" key="1">
    <source>
        <dbReference type="SAM" id="Phobius"/>
    </source>
</evidence>
<feature type="transmembrane region" description="Helical" evidence="1">
    <location>
        <begin position="15"/>
        <end position="36"/>
    </location>
</feature>
<dbReference type="Proteomes" id="UP001499993">
    <property type="component" value="Unassembled WGS sequence"/>
</dbReference>
<sequence>MYGLIWRILPGPWPVRLLLALALAAGVAAGLWLYVFPAIDPYMPFNDGAVETTTSGG</sequence>
<organism evidence="2 3">
    <name type="scientific">Streptomonospora halophila</name>
    <dbReference type="NCBI Taxonomy" id="427369"/>
    <lineage>
        <taxon>Bacteria</taxon>
        <taxon>Bacillati</taxon>
        <taxon>Actinomycetota</taxon>
        <taxon>Actinomycetes</taxon>
        <taxon>Streptosporangiales</taxon>
        <taxon>Nocardiopsidaceae</taxon>
        <taxon>Streptomonospora</taxon>
    </lineage>
</organism>
<evidence type="ECO:0008006" key="4">
    <source>
        <dbReference type="Google" id="ProtNLM"/>
    </source>
</evidence>
<evidence type="ECO:0000313" key="2">
    <source>
        <dbReference type="EMBL" id="GAA4955881.1"/>
    </source>
</evidence>
<protein>
    <recommendedName>
        <fullName evidence="4">DUF4175 domain-containing protein</fullName>
    </recommendedName>
</protein>